<protein>
    <submittedName>
        <fullName evidence="1">Uncharacterized protein</fullName>
    </submittedName>
</protein>
<proteinExistence type="predicted"/>
<evidence type="ECO:0000313" key="1">
    <source>
        <dbReference type="EMBL" id="KUM63996.1"/>
    </source>
</evidence>
<evidence type="ECO:0000313" key="2">
    <source>
        <dbReference type="Proteomes" id="UP000055045"/>
    </source>
</evidence>
<accession>A0A124GSC5</accession>
<name>A0A124GSC5_PENFR</name>
<sequence>MYIFQYKLGRSLVWNWRMRRNGGSTPSTFRNSAPRVHHAGRLCGLVMSRGLLEALLEALEALDALLEALLEALFRCSF</sequence>
<dbReference type="Proteomes" id="UP000055045">
    <property type="component" value="Unassembled WGS sequence"/>
</dbReference>
<dbReference type="AlphaFoldDB" id="A0A124GSC5"/>
<organism evidence="1 2">
    <name type="scientific">Penicillium freii</name>
    <dbReference type="NCBI Taxonomy" id="48697"/>
    <lineage>
        <taxon>Eukaryota</taxon>
        <taxon>Fungi</taxon>
        <taxon>Dikarya</taxon>
        <taxon>Ascomycota</taxon>
        <taxon>Pezizomycotina</taxon>
        <taxon>Eurotiomycetes</taxon>
        <taxon>Eurotiomycetidae</taxon>
        <taxon>Eurotiales</taxon>
        <taxon>Aspergillaceae</taxon>
        <taxon>Penicillium</taxon>
    </lineage>
</organism>
<gene>
    <name evidence="1" type="ORF">ACN42_g3094</name>
</gene>
<reference evidence="1 2" key="1">
    <citation type="submission" date="2015-10" db="EMBL/GenBank/DDBJ databases">
        <title>Genome sequencing of Penicillium freii.</title>
        <authorList>
            <person name="Nguyen H.D."/>
            <person name="Visagie C.M."/>
            <person name="Seifert K.A."/>
        </authorList>
    </citation>
    <scope>NUCLEOTIDE SEQUENCE [LARGE SCALE GENOMIC DNA]</scope>
    <source>
        <strain evidence="1 2">DAOM 242723</strain>
    </source>
</reference>
<keyword evidence="2" id="KW-1185">Reference proteome</keyword>
<comment type="caution">
    <text evidence="1">The sequence shown here is derived from an EMBL/GenBank/DDBJ whole genome shotgun (WGS) entry which is preliminary data.</text>
</comment>
<dbReference type="EMBL" id="LLXE01000059">
    <property type="protein sequence ID" value="KUM63996.1"/>
    <property type="molecule type" value="Genomic_DNA"/>
</dbReference>